<accession>A0A521FQG3</accession>
<dbReference type="Proteomes" id="UP000320300">
    <property type="component" value="Unassembled WGS sequence"/>
</dbReference>
<dbReference type="AlphaFoldDB" id="A0A521FQG3"/>
<name>A0A521FQG3_9SPHI</name>
<dbReference type="RefSeq" id="WP_246101757.1">
    <property type="nucleotide sequence ID" value="NZ_CBCSJO010000015.1"/>
</dbReference>
<evidence type="ECO:0000313" key="1">
    <source>
        <dbReference type="EMBL" id="SMO98356.1"/>
    </source>
</evidence>
<gene>
    <name evidence="1" type="ORF">SAMN06265348_11673</name>
</gene>
<keyword evidence="2" id="KW-1185">Reference proteome</keyword>
<reference evidence="1 2" key="1">
    <citation type="submission" date="2017-05" db="EMBL/GenBank/DDBJ databases">
        <authorList>
            <person name="Varghese N."/>
            <person name="Submissions S."/>
        </authorList>
    </citation>
    <scope>NUCLEOTIDE SEQUENCE [LARGE SCALE GENOMIC DNA]</scope>
    <source>
        <strain evidence="1 2">DSM 19036</strain>
    </source>
</reference>
<evidence type="ECO:0008006" key="3">
    <source>
        <dbReference type="Google" id="ProtNLM"/>
    </source>
</evidence>
<organism evidence="1 2">
    <name type="scientific">Pedobacter westerhofensis</name>
    <dbReference type="NCBI Taxonomy" id="425512"/>
    <lineage>
        <taxon>Bacteria</taxon>
        <taxon>Pseudomonadati</taxon>
        <taxon>Bacteroidota</taxon>
        <taxon>Sphingobacteriia</taxon>
        <taxon>Sphingobacteriales</taxon>
        <taxon>Sphingobacteriaceae</taxon>
        <taxon>Pedobacter</taxon>
    </lineage>
</organism>
<evidence type="ECO:0000313" key="2">
    <source>
        <dbReference type="Proteomes" id="UP000320300"/>
    </source>
</evidence>
<protein>
    <recommendedName>
        <fullName evidence="3">Transposase, YhgA-like</fullName>
    </recommendedName>
</protein>
<sequence length="206" mass="23988">MQAESNSRKQVNQYDKIIKENLEVTLPVIIRDILALDVLISEELPDDIQHTKERKPDALKKITDLSGNTYVLHVEFPLKDEKEMVYRMAEYSIMLMRKYQLPIKQYVIFMGDTDPLMRNYLNTDHHKYDFTLIKLSEANFKVFLKSDNPEVKMLGILAKFDRDDSYSAVKSIVDGIQSTAKSDLRKADILDNCVYLYSYAIVLNHN</sequence>
<proteinExistence type="predicted"/>
<dbReference type="EMBL" id="FXTN01000016">
    <property type="protein sequence ID" value="SMO98356.1"/>
    <property type="molecule type" value="Genomic_DNA"/>
</dbReference>